<dbReference type="EMBL" id="LAZR01046094">
    <property type="protein sequence ID" value="KKK97338.1"/>
    <property type="molecule type" value="Genomic_DNA"/>
</dbReference>
<evidence type="ECO:0000259" key="1">
    <source>
        <dbReference type="Pfam" id="PF13240"/>
    </source>
</evidence>
<dbReference type="InterPro" id="IPR026870">
    <property type="entry name" value="Zinc_ribbon_dom"/>
</dbReference>
<dbReference type="Pfam" id="PF13240">
    <property type="entry name" value="Zn_Ribbon_1"/>
    <property type="match status" value="1"/>
</dbReference>
<proteinExistence type="predicted"/>
<evidence type="ECO:0000313" key="2">
    <source>
        <dbReference type="EMBL" id="KKK97338.1"/>
    </source>
</evidence>
<reference evidence="2" key="1">
    <citation type="journal article" date="2015" name="Nature">
        <title>Complex archaea that bridge the gap between prokaryotes and eukaryotes.</title>
        <authorList>
            <person name="Spang A."/>
            <person name="Saw J.H."/>
            <person name="Jorgensen S.L."/>
            <person name="Zaremba-Niedzwiedzka K."/>
            <person name="Martijn J."/>
            <person name="Lind A.E."/>
            <person name="van Eijk R."/>
            <person name="Schleper C."/>
            <person name="Guy L."/>
            <person name="Ettema T.J."/>
        </authorList>
    </citation>
    <scope>NUCLEOTIDE SEQUENCE</scope>
</reference>
<name>A0A0F8ZU09_9ZZZZ</name>
<accession>A0A0F8ZU09</accession>
<sequence length="52" mass="6004">MDLFSYCPDCASKISMNQETCSNCGLEIAKHSEEIKKNQTASLKRWLCFWIT</sequence>
<protein>
    <recommendedName>
        <fullName evidence="1">Zinc-ribbon domain-containing protein</fullName>
    </recommendedName>
</protein>
<comment type="caution">
    <text evidence="2">The sequence shown here is derived from an EMBL/GenBank/DDBJ whole genome shotgun (WGS) entry which is preliminary data.</text>
</comment>
<organism evidence="2">
    <name type="scientific">marine sediment metagenome</name>
    <dbReference type="NCBI Taxonomy" id="412755"/>
    <lineage>
        <taxon>unclassified sequences</taxon>
        <taxon>metagenomes</taxon>
        <taxon>ecological metagenomes</taxon>
    </lineage>
</organism>
<gene>
    <name evidence="2" type="ORF">LCGC14_2653730</name>
</gene>
<feature type="non-terminal residue" evidence="2">
    <location>
        <position position="52"/>
    </location>
</feature>
<feature type="domain" description="Zinc-ribbon" evidence="1">
    <location>
        <begin position="6"/>
        <end position="25"/>
    </location>
</feature>
<dbReference type="AlphaFoldDB" id="A0A0F8ZU09"/>